<feature type="region of interest" description="Disordered" evidence="1">
    <location>
        <begin position="1"/>
        <end position="45"/>
    </location>
</feature>
<feature type="compositionally biased region" description="Basic and acidic residues" evidence="1">
    <location>
        <begin position="168"/>
        <end position="179"/>
    </location>
</feature>
<feature type="compositionally biased region" description="Polar residues" evidence="1">
    <location>
        <begin position="209"/>
        <end position="222"/>
    </location>
</feature>
<evidence type="ECO:0000313" key="3">
    <source>
        <dbReference type="Proteomes" id="UP000019666"/>
    </source>
</evidence>
<protein>
    <recommendedName>
        <fullName evidence="4">Peptidase C-terminal archaeal/bacterial domain-containing protein</fullName>
    </recommendedName>
</protein>
<gene>
    <name evidence="2" type="ORF">Rumeso_00716</name>
</gene>
<keyword evidence="3" id="KW-1185">Reference proteome</keyword>
<proteinExistence type="predicted"/>
<feature type="region of interest" description="Disordered" evidence="1">
    <location>
        <begin position="168"/>
        <end position="238"/>
    </location>
</feature>
<evidence type="ECO:0000256" key="1">
    <source>
        <dbReference type="SAM" id="MobiDB-lite"/>
    </source>
</evidence>
<comment type="caution">
    <text evidence="2">The sequence shown here is derived from an EMBL/GenBank/DDBJ whole genome shotgun (WGS) entry which is preliminary data.</text>
</comment>
<organism evidence="2 3">
    <name type="scientific">Rubellimicrobium mesophilum DSM 19309</name>
    <dbReference type="NCBI Taxonomy" id="442562"/>
    <lineage>
        <taxon>Bacteria</taxon>
        <taxon>Pseudomonadati</taxon>
        <taxon>Pseudomonadota</taxon>
        <taxon>Alphaproteobacteria</taxon>
        <taxon>Rhodobacterales</taxon>
        <taxon>Roseobacteraceae</taxon>
        <taxon>Rubellimicrobium</taxon>
    </lineage>
</organism>
<dbReference type="STRING" id="442562.Rumeso_00716"/>
<name>A0A017HTC9_9RHOB</name>
<sequence length="238" mass="25372">MNVDQLQLQRRFPEDTELSASDPAHARRRPGVNDPGESSAVASSQSIDVPGDVDLIGVTLIKDQTYTFDIDDGSGDLVGGDVDLEFDLIDARGRLIETVSDGDPADDGSFTTLDPRFTFSVDVSGTYYVAIHSEGVDYVDEAFRFEGTGGTGDYTFIVSSPEVPERIELSDRSNDRNFGSDDQSVLAMGGDDEVSLGGGDDIAAGAMGRTSSPASEATTSWPASRDRTPWTAETARTP</sequence>
<dbReference type="EMBL" id="AOSK01000024">
    <property type="protein sequence ID" value="EYD77550.1"/>
    <property type="molecule type" value="Genomic_DNA"/>
</dbReference>
<dbReference type="Gene3D" id="2.60.120.380">
    <property type="match status" value="1"/>
</dbReference>
<dbReference type="HOGENOM" id="CLU_1165157_0_0_5"/>
<dbReference type="AlphaFoldDB" id="A0A017HTC9"/>
<dbReference type="Proteomes" id="UP000019666">
    <property type="component" value="Unassembled WGS sequence"/>
</dbReference>
<accession>A0A017HTC9</accession>
<reference evidence="2 3" key="1">
    <citation type="submission" date="2013-02" db="EMBL/GenBank/DDBJ databases">
        <authorList>
            <person name="Fiebig A."/>
            <person name="Goeker M."/>
            <person name="Klenk H.-P.P."/>
        </authorList>
    </citation>
    <scope>NUCLEOTIDE SEQUENCE [LARGE SCALE GENOMIC DNA]</scope>
    <source>
        <strain evidence="2 3">DSM 19309</strain>
    </source>
</reference>
<evidence type="ECO:0008006" key="4">
    <source>
        <dbReference type="Google" id="ProtNLM"/>
    </source>
</evidence>
<evidence type="ECO:0000313" key="2">
    <source>
        <dbReference type="EMBL" id="EYD77550.1"/>
    </source>
</evidence>